<dbReference type="SUPFAM" id="SSF46785">
    <property type="entry name" value="Winged helix' DNA-binding domain"/>
    <property type="match status" value="1"/>
</dbReference>
<dbReference type="PANTHER" id="PTHR38600:SF1">
    <property type="entry name" value="TRANSCRIPTIONAL REGULATORY PROTEIN"/>
    <property type="match status" value="1"/>
</dbReference>
<proteinExistence type="predicted"/>
<dbReference type="PANTHER" id="PTHR38600">
    <property type="entry name" value="TRANSCRIPTIONAL REGULATORY PROTEIN"/>
    <property type="match status" value="1"/>
</dbReference>
<keyword evidence="3" id="KW-1185">Reference proteome</keyword>
<protein>
    <recommendedName>
        <fullName evidence="1">HTH arsR-type domain-containing protein</fullName>
    </recommendedName>
</protein>
<dbReference type="RefSeq" id="WP_173156924.1">
    <property type="nucleotide sequence ID" value="NZ_BAAALX010000020.1"/>
</dbReference>
<dbReference type="SMART" id="SM00418">
    <property type="entry name" value="HTH_ARSR"/>
    <property type="match status" value="1"/>
</dbReference>
<name>A0ABN2AUB1_9MICO</name>
<dbReference type="Gene3D" id="1.10.10.10">
    <property type="entry name" value="Winged helix-like DNA-binding domain superfamily/Winged helix DNA-binding domain"/>
    <property type="match status" value="1"/>
</dbReference>
<evidence type="ECO:0000313" key="3">
    <source>
        <dbReference type="Proteomes" id="UP001500177"/>
    </source>
</evidence>
<dbReference type="PROSITE" id="PS50987">
    <property type="entry name" value="HTH_ARSR_2"/>
    <property type="match status" value="1"/>
</dbReference>
<comment type="caution">
    <text evidence="2">The sequence shown here is derived from an EMBL/GenBank/DDBJ whole genome shotgun (WGS) entry which is preliminary data.</text>
</comment>
<dbReference type="Proteomes" id="UP001500177">
    <property type="component" value="Unassembled WGS sequence"/>
</dbReference>
<gene>
    <name evidence="2" type="ORF">GCM10009690_32000</name>
</gene>
<feature type="domain" description="HTH arsR-type" evidence="1">
    <location>
        <begin position="9"/>
        <end position="103"/>
    </location>
</feature>
<dbReference type="EMBL" id="BAAALX010000020">
    <property type="protein sequence ID" value="GAA1526289.1"/>
    <property type="molecule type" value="Genomic_DNA"/>
</dbReference>
<reference evidence="2 3" key="1">
    <citation type="journal article" date="2019" name="Int. J. Syst. Evol. Microbiol.">
        <title>The Global Catalogue of Microorganisms (GCM) 10K type strain sequencing project: providing services to taxonomists for standard genome sequencing and annotation.</title>
        <authorList>
            <consortium name="The Broad Institute Genomics Platform"/>
            <consortium name="The Broad Institute Genome Sequencing Center for Infectious Disease"/>
            <person name="Wu L."/>
            <person name="Ma J."/>
        </authorList>
    </citation>
    <scope>NUCLEOTIDE SEQUENCE [LARGE SCALE GENOMIC DNA]</scope>
    <source>
        <strain evidence="2 3">JCM 13318</strain>
    </source>
</reference>
<evidence type="ECO:0000259" key="1">
    <source>
        <dbReference type="PROSITE" id="PS50987"/>
    </source>
</evidence>
<evidence type="ECO:0000313" key="2">
    <source>
        <dbReference type="EMBL" id="GAA1526289.1"/>
    </source>
</evidence>
<accession>A0ABN2AUB1</accession>
<organism evidence="2 3">
    <name type="scientific">Brevibacterium permense</name>
    <dbReference type="NCBI Taxonomy" id="234834"/>
    <lineage>
        <taxon>Bacteria</taxon>
        <taxon>Bacillati</taxon>
        <taxon>Actinomycetota</taxon>
        <taxon>Actinomycetes</taxon>
        <taxon>Micrococcales</taxon>
        <taxon>Brevibacteriaceae</taxon>
        <taxon>Brevibacterium</taxon>
    </lineage>
</organism>
<dbReference type="InterPro" id="IPR011991">
    <property type="entry name" value="ArsR-like_HTH"/>
</dbReference>
<dbReference type="InterPro" id="IPR001845">
    <property type="entry name" value="HTH_ArsR_DNA-bd_dom"/>
</dbReference>
<dbReference type="InterPro" id="IPR036388">
    <property type="entry name" value="WH-like_DNA-bd_sf"/>
</dbReference>
<dbReference type="InterPro" id="IPR036390">
    <property type="entry name" value="WH_DNA-bd_sf"/>
</dbReference>
<dbReference type="CDD" id="cd00090">
    <property type="entry name" value="HTH_ARSR"/>
    <property type="match status" value="1"/>
</dbReference>
<sequence>MSSSGDSVQDRLLSGEADLVFKALADRTRRRILVRLSRSPDDAGAVARDLGLSRQAVAKQLRILESGGIVSSTTRSSRRVHSVSPSQIREVSDLLGIVAQGWDRRLRDVKAQAEQTGEDP</sequence>
<dbReference type="Pfam" id="PF12840">
    <property type="entry name" value="HTH_20"/>
    <property type="match status" value="1"/>
</dbReference>